<comment type="cofactor">
    <cofactor evidence="1">
        <name>heme b</name>
        <dbReference type="ChEBI" id="CHEBI:60344"/>
    </cofactor>
</comment>
<accession>A0ABT1CCR1</accession>
<evidence type="ECO:0000256" key="7">
    <source>
        <dbReference type="ARBA" id="ARBA00022723"/>
    </source>
</evidence>
<feature type="domain" description="Cytochrome b561 bacterial/Ni-hydrogenase" evidence="14">
    <location>
        <begin position="7"/>
        <end position="176"/>
    </location>
</feature>
<feature type="transmembrane region" description="Helical" evidence="13">
    <location>
        <begin position="79"/>
        <end position="104"/>
    </location>
</feature>
<keyword evidence="4" id="KW-1003">Cell membrane</keyword>
<feature type="transmembrane region" description="Helical" evidence="13">
    <location>
        <begin position="13"/>
        <end position="37"/>
    </location>
</feature>
<keyword evidence="3" id="KW-0813">Transport</keyword>
<name>A0ABT1CCR1_9PROT</name>
<dbReference type="SUPFAM" id="SSF81342">
    <property type="entry name" value="Transmembrane di-heme cytochromes"/>
    <property type="match status" value="1"/>
</dbReference>
<dbReference type="RefSeq" id="WP_252848259.1">
    <property type="nucleotide sequence ID" value="NZ_BAPW01000034.1"/>
</dbReference>
<dbReference type="InterPro" id="IPR011577">
    <property type="entry name" value="Cyt_b561_bac/Ni-Hgenase"/>
</dbReference>
<evidence type="ECO:0000256" key="11">
    <source>
        <dbReference type="ARBA" id="ARBA00023136"/>
    </source>
</evidence>
<evidence type="ECO:0000256" key="4">
    <source>
        <dbReference type="ARBA" id="ARBA00022475"/>
    </source>
</evidence>
<keyword evidence="16" id="KW-1185">Reference proteome</keyword>
<evidence type="ECO:0000256" key="9">
    <source>
        <dbReference type="ARBA" id="ARBA00022989"/>
    </source>
</evidence>
<comment type="caution">
    <text evidence="15">The sequence shown here is derived from an EMBL/GenBank/DDBJ whole genome shotgun (WGS) entry which is preliminary data.</text>
</comment>
<evidence type="ECO:0000256" key="1">
    <source>
        <dbReference type="ARBA" id="ARBA00001970"/>
    </source>
</evidence>
<evidence type="ECO:0000259" key="14">
    <source>
        <dbReference type="Pfam" id="PF01292"/>
    </source>
</evidence>
<dbReference type="PANTHER" id="PTHR30529">
    <property type="entry name" value="CYTOCHROME B561"/>
    <property type="match status" value="1"/>
</dbReference>
<evidence type="ECO:0000256" key="13">
    <source>
        <dbReference type="SAM" id="Phobius"/>
    </source>
</evidence>
<protein>
    <submittedName>
        <fullName evidence="15">Cytochrome b/b6 domain-containing protein</fullName>
    </submittedName>
</protein>
<keyword evidence="11 13" id="KW-0472">Membrane</keyword>
<evidence type="ECO:0000313" key="16">
    <source>
        <dbReference type="Proteomes" id="UP001523401"/>
    </source>
</evidence>
<keyword evidence="5" id="KW-0349">Heme</keyword>
<evidence type="ECO:0000256" key="6">
    <source>
        <dbReference type="ARBA" id="ARBA00022692"/>
    </source>
</evidence>
<proteinExistence type="inferred from homology"/>
<evidence type="ECO:0000313" key="15">
    <source>
        <dbReference type="EMBL" id="MCO6158644.1"/>
    </source>
</evidence>
<dbReference type="EMBL" id="JAMXQU010000001">
    <property type="protein sequence ID" value="MCO6158644.1"/>
    <property type="molecule type" value="Genomic_DNA"/>
</dbReference>
<feature type="transmembrane region" description="Helical" evidence="13">
    <location>
        <begin position="49"/>
        <end position="67"/>
    </location>
</feature>
<keyword evidence="8" id="KW-0249">Electron transport</keyword>
<evidence type="ECO:0000256" key="3">
    <source>
        <dbReference type="ARBA" id="ARBA00022448"/>
    </source>
</evidence>
<dbReference type="Gene3D" id="1.20.950.20">
    <property type="entry name" value="Transmembrane di-heme cytochromes, Chain C"/>
    <property type="match status" value="1"/>
</dbReference>
<comment type="subcellular location">
    <subcellularLocation>
        <location evidence="2">Cell membrane</location>
        <topology evidence="2">Multi-pass membrane protein</topology>
    </subcellularLocation>
</comment>
<dbReference type="InterPro" id="IPR052168">
    <property type="entry name" value="Cytochrome_b561_oxidase"/>
</dbReference>
<keyword evidence="9 13" id="KW-1133">Transmembrane helix</keyword>
<evidence type="ECO:0000256" key="10">
    <source>
        <dbReference type="ARBA" id="ARBA00023004"/>
    </source>
</evidence>
<dbReference type="Proteomes" id="UP001523401">
    <property type="component" value="Unassembled WGS sequence"/>
</dbReference>
<keyword evidence="10" id="KW-0408">Iron</keyword>
<feature type="transmembrane region" description="Helical" evidence="13">
    <location>
        <begin position="143"/>
        <end position="165"/>
    </location>
</feature>
<organism evidence="15 16">
    <name type="scientific">Asaia lannensis NBRC 102526</name>
    <dbReference type="NCBI Taxonomy" id="1307926"/>
    <lineage>
        <taxon>Bacteria</taxon>
        <taxon>Pseudomonadati</taxon>
        <taxon>Pseudomonadota</taxon>
        <taxon>Alphaproteobacteria</taxon>
        <taxon>Acetobacterales</taxon>
        <taxon>Acetobacteraceae</taxon>
        <taxon>Asaia</taxon>
    </lineage>
</organism>
<keyword evidence="7" id="KW-0479">Metal-binding</keyword>
<dbReference type="InterPro" id="IPR016174">
    <property type="entry name" value="Di-haem_cyt_TM"/>
</dbReference>
<keyword evidence="6 13" id="KW-0812">Transmembrane</keyword>
<evidence type="ECO:0000256" key="8">
    <source>
        <dbReference type="ARBA" id="ARBA00022982"/>
    </source>
</evidence>
<evidence type="ECO:0000256" key="2">
    <source>
        <dbReference type="ARBA" id="ARBA00004651"/>
    </source>
</evidence>
<evidence type="ECO:0000256" key="12">
    <source>
        <dbReference type="ARBA" id="ARBA00037975"/>
    </source>
</evidence>
<dbReference type="Pfam" id="PF01292">
    <property type="entry name" value="Ni_hydr_CYTB"/>
    <property type="match status" value="1"/>
</dbReference>
<sequence>MNGHKAFALTSRLLHWLMAVLILVMLFVGLFMASSVGPAYHGLVSFHRSLGLVIFVLVGLRLVNRWIHPPPPLPHGLPALMAFMATVSHWALYALMIALPLVGWAMLSAGGYPIPVFGNAFLLPPILPHDAALWGWLRLAHTVLAFTLFALVMAHSGAALFHFLIRRDGVMQSMIHSDTTLPD</sequence>
<gene>
    <name evidence="15" type="ORF">NF685_01200</name>
</gene>
<evidence type="ECO:0000256" key="5">
    <source>
        <dbReference type="ARBA" id="ARBA00022617"/>
    </source>
</evidence>
<reference evidence="15 16" key="1">
    <citation type="submission" date="2022-06" db="EMBL/GenBank/DDBJ databases">
        <title>Whole-genome of Asaia lannensis strain LMG 27011T.</title>
        <authorList>
            <person name="Sombolestani A."/>
        </authorList>
    </citation>
    <scope>NUCLEOTIDE SEQUENCE [LARGE SCALE GENOMIC DNA]</scope>
    <source>
        <strain evidence="15 16">NBRC 102526</strain>
    </source>
</reference>
<comment type="similarity">
    <text evidence="12">Belongs to the cytochrome b561 family.</text>
</comment>
<dbReference type="PANTHER" id="PTHR30529:SF6">
    <property type="entry name" value="BLL0291 PROTEIN"/>
    <property type="match status" value="1"/>
</dbReference>